<sequence>MTTPTIEYGAIAPVTIHFDDLDALGVVHNARYAVLVERAIIEWWAARGWSFSGGRPTKPDAFNVIREYTITFHVPIIGTGRVAVHFWLEKLGNTSADYRFRFVSEDGSAVYAEGRRINVCLDPATMRPSSWTEEARAVAKEITKG</sequence>
<dbReference type="AlphaFoldDB" id="A0AAE4CEA0"/>
<name>A0AAE4CEA0_9ACTN</name>
<dbReference type="CDD" id="cd00586">
    <property type="entry name" value="4HBT"/>
    <property type="match status" value="1"/>
</dbReference>
<dbReference type="InterPro" id="IPR006683">
    <property type="entry name" value="Thioestr_dom"/>
</dbReference>
<evidence type="ECO:0000313" key="3">
    <source>
        <dbReference type="Proteomes" id="UP001183643"/>
    </source>
</evidence>
<comment type="caution">
    <text evidence="2">The sequence shown here is derived from an EMBL/GenBank/DDBJ whole genome shotgun (WGS) entry which is preliminary data.</text>
</comment>
<protein>
    <submittedName>
        <fullName evidence="2">Acyl-CoA thioester hydrolase</fullName>
        <ecNumber evidence="2">3.1.2.-</ecNumber>
    </submittedName>
</protein>
<dbReference type="Pfam" id="PF03061">
    <property type="entry name" value="4HBT"/>
    <property type="match status" value="1"/>
</dbReference>
<dbReference type="EMBL" id="JAVDYB010000001">
    <property type="protein sequence ID" value="MDR7279854.1"/>
    <property type="molecule type" value="Genomic_DNA"/>
</dbReference>
<accession>A0AAE4CEA0</accession>
<dbReference type="InterPro" id="IPR050563">
    <property type="entry name" value="4-hydroxybenzoyl-CoA_TE"/>
</dbReference>
<dbReference type="Gene3D" id="3.10.129.10">
    <property type="entry name" value="Hotdog Thioesterase"/>
    <property type="match status" value="1"/>
</dbReference>
<organism evidence="2 3">
    <name type="scientific">Catenuloplanes atrovinosus</name>
    <dbReference type="NCBI Taxonomy" id="137266"/>
    <lineage>
        <taxon>Bacteria</taxon>
        <taxon>Bacillati</taxon>
        <taxon>Actinomycetota</taxon>
        <taxon>Actinomycetes</taxon>
        <taxon>Micromonosporales</taxon>
        <taxon>Micromonosporaceae</taxon>
        <taxon>Catenuloplanes</taxon>
    </lineage>
</organism>
<reference evidence="2" key="1">
    <citation type="submission" date="2023-07" db="EMBL/GenBank/DDBJ databases">
        <title>Sequencing the genomes of 1000 actinobacteria strains.</title>
        <authorList>
            <person name="Klenk H.-P."/>
        </authorList>
    </citation>
    <scope>NUCLEOTIDE SEQUENCE</scope>
    <source>
        <strain evidence="2">DSM 44707</strain>
    </source>
</reference>
<keyword evidence="2" id="KW-0378">Hydrolase</keyword>
<dbReference type="PANTHER" id="PTHR31793">
    <property type="entry name" value="4-HYDROXYBENZOYL-COA THIOESTERASE FAMILY MEMBER"/>
    <property type="match status" value="1"/>
</dbReference>
<dbReference type="Proteomes" id="UP001183643">
    <property type="component" value="Unassembled WGS sequence"/>
</dbReference>
<evidence type="ECO:0000259" key="1">
    <source>
        <dbReference type="Pfam" id="PF03061"/>
    </source>
</evidence>
<gene>
    <name evidence="2" type="ORF">J2S41_006632</name>
</gene>
<dbReference type="RefSeq" id="WP_310373895.1">
    <property type="nucleotide sequence ID" value="NZ_JAVDYB010000001.1"/>
</dbReference>
<dbReference type="EC" id="3.1.2.-" evidence="2"/>
<proteinExistence type="predicted"/>
<keyword evidence="3" id="KW-1185">Reference proteome</keyword>
<dbReference type="SUPFAM" id="SSF54637">
    <property type="entry name" value="Thioesterase/thiol ester dehydrase-isomerase"/>
    <property type="match status" value="1"/>
</dbReference>
<feature type="domain" description="Thioesterase" evidence="1">
    <location>
        <begin position="25"/>
        <end position="108"/>
    </location>
</feature>
<dbReference type="GO" id="GO:0047617">
    <property type="term" value="F:fatty acyl-CoA hydrolase activity"/>
    <property type="evidence" value="ECO:0007669"/>
    <property type="project" value="TreeGrafter"/>
</dbReference>
<dbReference type="PANTHER" id="PTHR31793:SF24">
    <property type="entry name" value="LONG-CHAIN ACYL-COA THIOESTERASE FADM"/>
    <property type="match status" value="1"/>
</dbReference>
<evidence type="ECO:0000313" key="2">
    <source>
        <dbReference type="EMBL" id="MDR7279854.1"/>
    </source>
</evidence>
<dbReference type="InterPro" id="IPR029069">
    <property type="entry name" value="HotDog_dom_sf"/>
</dbReference>